<dbReference type="InterPro" id="IPR000454">
    <property type="entry name" value="ATP_synth_F0_csu"/>
</dbReference>
<comment type="function">
    <text evidence="1">This protein is one of the chains of the nonenzymatic membrane component (F0) of mitochondrial ATPase.</text>
</comment>
<dbReference type="PRINTS" id="PR00124">
    <property type="entry name" value="ATPASEC"/>
</dbReference>
<organism evidence="11 12">
    <name type="scientific">Lactuca sativa</name>
    <name type="common">Garden lettuce</name>
    <dbReference type="NCBI Taxonomy" id="4236"/>
    <lineage>
        <taxon>Eukaryota</taxon>
        <taxon>Viridiplantae</taxon>
        <taxon>Streptophyta</taxon>
        <taxon>Embryophyta</taxon>
        <taxon>Tracheophyta</taxon>
        <taxon>Spermatophyta</taxon>
        <taxon>Magnoliopsida</taxon>
        <taxon>eudicotyledons</taxon>
        <taxon>Gunneridae</taxon>
        <taxon>Pentapetalae</taxon>
        <taxon>asterids</taxon>
        <taxon>campanulids</taxon>
        <taxon>Asterales</taxon>
        <taxon>Asteraceae</taxon>
        <taxon>Cichorioideae</taxon>
        <taxon>Cichorieae</taxon>
        <taxon>Lactucinae</taxon>
        <taxon>Lactuca</taxon>
    </lineage>
</organism>
<comment type="caution">
    <text evidence="11">The sequence shown here is derived from an EMBL/GenBank/DDBJ whole genome shotgun (WGS) entry which is preliminary data.</text>
</comment>
<comment type="similarity">
    <text evidence="3 8">Belongs to the ATPase C chain family.</text>
</comment>
<evidence type="ECO:0000256" key="6">
    <source>
        <dbReference type="ARBA" id="ARBA00022989"/>
    </source>
</evidence>
<dbReference type="GO" id="GO:0008289">
    <property type="term" value="F:lipid binding"/>
    <property type="evidence" value="ECO:0007669"/>
    <property type="project" value="UniProtKB-KW"/>
</dbReference>
<dbReference type="Gene3D" id="1.20.20.10">
    <property type="entry name" value="F1F0 ATP synthase subunit C"/>
    <property type="match status" value="1"/>
</dbReference>
<keyword evidence="8" id="KW-0375">Hydrogen ion transport</keyword>
<keyword evidence="9" id="KW-0732">Signal</keyword>
<dbReference type="InterPro" id="IPR002379">
    <property type="entry name" value="ATPase_proteolipid_c-like_dom"/>
</dbReference>
<dbReference type="Pfam" id="PF00137">
    <property type="entry name" value="ATP-synt_C"/>
    <property type="match status" value="1"/>
</dbReference>
<keyword evidence="5" id="KW-0812">Transmembrane</keyword>
<evidence type="ECO:0000256" key="9">
    <source>
        <dbReference type="SAM" id="SignalP"/>
    </source>
</evidence>
<protein>
    <recommendedName>
        <fullName evidence="10">V-ATPase proteolipid subunit C-like domain-containing protein</fullName>
    </recommendedName>
</protein>
<dbReference type="PANTHER" id="PTHR10031">
    <property type="entry name" value="ATP SYNTHASE LIPID-BINDING PROTEIN, MITOCHONDRIAL"/>
    <property type="match status" value="1"/>
</dbReference>
<dbReference type="Proteomes" id="UP000235145">
    <property type="component" value="Unassembled WGS sequence"/>
</dbReference>
<evidence type="ECO:0000256" key="5">
    <source>
        <dbReference type="ARBA" id="ARBA00022692"/>
    </source>
</evidence>
<evidence type="ECO:0000256" key="7">
    <source>
        <dbReference type="ARBA" id="ARBA00023136"/>
    </source>
</evidence>
<evidence type="ECO:0000256" key="4">
    <source>
        <dbReference type="ARBA" id="ARBA00011648"/>
    </source>
</evidence>
<dbReference type="GO" id="GO:0015078">
    <property type="term" value="F:proton transmembrane transporter activity"/>
    <property type="evidence" value="ECO:0007669"/>
    <property type="project" value="InterPro"/>
</dbReference>
<comment type="subunit">
    <text evidence="4">F-type ATPases have 2 components, CF(1) - the catalytic core - and CF(0) - the membrane proton channel. CF(1) has five subunits: alpha(3), beta(3), gamma(1), delta(1), epsilon(1). CF(0) has three main subunits: a, b and c.</text>
</comment>
<evidence type="ECO:0000256" key="1">
    <source>
        <dbReference type="ARBA" id="ARBA00002351"/>
    </source>
</evidence>
<keyword evidence="8" id="KW-0813">Transport</keyword>
<evidence type="ECO:0000256" key="2">
    <source>
        <dbReference type="ARBA" id="ARBA00004141"/>
    </source>
</evidence>
<accession>A0A9R1V2A5</accession>
<dbReference type="InterPro" id="IPR035921">
    <property type="entry name" value="F/V-ATP_Csub_sf"/>
</dbReference>
<feature type="domain" description="V-ATPase proteolipid subunit C-like" evidence="10">
    <location>
        <begin position="11"/>
        <end position="55"/>
    </location>
</feature>
<sequence length="175" mass="19646">MNPLISAASIIVAGLAIGLASIGPGVGQGTVAGQAIESIARQPEAEGKIQALALLFVNPFVYYSKYENFWEAAKAYRKSDFKESLARLRSQSNKDITDYAEKVIKKRINKSSGFRLYQVDKSRYDVTDQIKKWYTQLRISLLHMWGMQLSVSAEYEQPDEVMVVLPPLVDKQQVL</sequence>
<evidence type="ECO:0000259" key="10">
    <source>
        <dbReference type="Pfam" id="PF00137"/>
    </source>
</evidence>
<evidence type="ECO:0000256" key="8">
    <source>
        <dbReference type="RuleBase" id="RU004221"/>
    </source>
</evidence>
<evidence type="ECO:0000313" key="12">
    <source>
        <dbReference type="Proteomes" id="UP000235145"/>
    </source>
</evidence>
<keyword evidence="8" id="KW-0446">Lipid-binding</keyword>
<dbReference type="AlphaFoldDB" id="A0A9R1V2A5"/>
<dbReference type="GO" id="GO:0015986">
    <property type="term" value="P:proton motive force-driven ATP synthesis"/>
    <property type="evidence" value="ECO:0007669"/>
    <property type="project" value="InterPro"/>
</dbReference>
<proteinExistence type="inferred from homology"/>
<dbReference type="InterPro" id="IPR038662">
    <property type="entry name" value="ATP_synth_F0_csu_sf"/>
</dbReference>
<feature type="chain" id="PRO_5040114095" description="V-ATPase proteolipid subunit C-like domain-containing protein" evidence="9">
    <location>
        <begin position="28"/>
        <end position="175"/>
    </location>
</feature>
<name>A0A9R1V2A5_LACSA</name>
<evidence type="ECO:0000313" key="11">
    <source>
        <dbReference type="EMBL" id="KAJ0198772.1"/>
    </source>
</evidence>
<evidence type="ECO:0000256" key="3">
    <source>
        <dbReference type="ARBA" id="ARBA00006704"/>
    </source>
</evidence>
<feature type="signal peptide" evidence="9">
    <location>
        <begin position="1"/>
        <end position="27"/>
    </location>
</feature>
<dbReference type="GO" id="GO:0033177">
    <property type="term" value="C:proton-transporting two-sector ATPase complex, proton-transporting domain"/>
    <property type="evidence" value="ECO:0007669"/>
    <property type="project" value="InterPro"/>
</dbReference>
<keyword evidence="12" id="KW-1185">Reference proteome</keyword>
<dbReference type="SUPFAM" id="SSF81333">
    <property type="entry name" value="F1F0 ATP synthase subunit C"/>
    <property type="match status" value="1"/>
</dbReference>
<comment type="subcellular location">
    <subcellularLocation>
        <location evidence="2">Membrane</location>
        <topology evidence="2">Multi-pass membrane protein</topology>
    </subcellularLocation>
</comment>
<keyword evidence="8" id="KW-0406">Ion transport</keyword>
<dbReference type="GO" id="GO:0045259">
    <property type="term" value="C:proton-transporting ATP synthase complex"/>
    <property type="evidence" value="ECO:0007669"/>
    <property type="project" value="InterPro"/>
</dbReference>
<gene>
    <name evidence="11" type="ORF">LSAT_V11C600331060</name>
</gene>
<keyword evidence="6" id="KW-1133">Transmembrane helix</keyword>
<reference evidence="11 12" key="1">
    <citation type="journal article" date="2017" name="Nat. Commun.">
        <title>Genome assembly with in vitro proximity ligation data and whole-genome triplication in lettuce.</title>
        <authorList>
            <person name="Reyes-Chin-Wo S."/>
            <person name="Wang Z."/>
            <person name="Yang X."/>
            <person name="Kozik A."/>
            <person name="Arikit S."/>
            <person name="Song C."/>
            <person name="Xia L."/>
            <person name="Froenicke L."/>
            <person name="Lavelle D.O."/>
            <person name="Truco M.J."/>
            <person name="Xia R."/>
            <person name="Zhu S."/>
            <person name="Xu C."/>
            <person name="Xu H."/>
            <person name="Xu X."/>
            <person name="Cox K."/>
            <person name="Korf I."/>
            <person name="Meyers B.C."/>
            <person name="Michelmore R.W."/>
        </authorList>
    </citation>
    <scope>NUCLEOTIDE SEQUENCE [LARGE SCALE GENOMIC DNA]</scope>
    <source>
        <strain evidence="12">cv. Salinas</strain>
        <tissue evidence="11">Seedlings</tissue>
    </source>
</reference>
<keyword evidence="7" id="KW-0472">Membrane</keyword>
<dbReference type="PANTHER" id="PTHR10031:SF41">
    <property type="entry name" value="ATP SYNTHASE, F0 COMPLEX, SUBUNIT C, F_V-ATP SYNTHASE SUBUNIT C SUPERFAMILY"/>
    <property type="match status" value="1"/>
</dbReference>
<dbReference type="EMBL" id="NBSK02000006">
    <property type="protein sequence ID" value="KAJ0198772.1"/>
    <property type="molecule type" value="Genomic_DNA"/>
</dbReference>